<keyword evidence="5" id="KW-0732">Signal</keyword>
<evidence type="ECO:0000256" key="5">
    <source>
        <dbReference type="ARBA" id="ARBA00022729"/>
    </source>
</evidence>
<dbReference type="Pfam" id="PF00593">
    <property type="entry name" value="TonB_dep_Rec_b-barrel"/>
    <property type="match status" value="1"/>
</dbReference>
<dbReference type="Gene3D" id="2.40.170.20">
    <property type="entry name" value="TonB-dependent receptor, beta-barrel domain"/>
    <property type="match status" value="1"/>
</dbReference>
<dbReference type="InterPro" id="IPR008969">
    <property type="entry name" value="CarboxyPept-like_regulatory"/>
</dbReference>
<keyword evidence="7 10" id="KW-0472">Membrane</keyword>
<dbReference type="Gene3D" id="2.170.130.10">
    <property type="entry name" value="TonB-dependent receptor, plug domain"/>
    <property type="match status" value="1"/>
</dbReference>
<reference evidence="13" key="1">
    <citation type="submission" date="2023-07" db="EMBL/GenBank/DDBJ databases">
        <title>The genome sequence of Rhodocytophaga aerolata KACC 12507.</title>
        <authorList>
            <person name="Zhang X."/>
        </authorList>
    </citation>
    <scope>NUCLEOTIDE SEQUENCE</scope>
    <source>
        <strain evidence="13">KACC 12507</strain>
    </source>
</reference>
<dbReference type="RefSeq" id="WP_302036734.1">
    <property type="nucleotide sequence ID" value="NZ_JAUKPO010000002.1"/>
</dbReference>
<evidence type="ECO:0000256" key="7">
    <source>
        <dbReference type="ARBA" id="ARBA00023136"/>
    </source>
</evidence>
<comment type="caution">
    <text evidence="13">The sequence shown here is derived from an EMBL/GenBank/DDBJ whole genome shotgun (WGS) entry which is preliminary data.</text>
</comment>
<dbReference type="InterPro" id="IPR000531">
    <property type="entry name" value="Beta-barrel_TonB"/>
</dbReference>
<gene>
    <name evidence="13" type="ORF">Q0590_06720</name>
</gene>
<evidence type="ECO:0000256" key="4">
    <source>
        <dbReference type="ARBA" id="ARBA00022692"/>
    </source>
</evidence>
<dbReference type="PANTHER" id="PTHR30069">
    <property type="entry name" value="TONB-DEPENDENT OUTER MEMBRANE RECEPTOR"/>
    <property type="match status" value="1"/>
</dbReference>
<proteinExistence type="inferred from homology"/>
<dbReference type="SUPFAM" id="SSF56935">
    <property type="entry name" value="Porins"/>
    <property type="match status" value="1"/>
</dbReference>
<keyword evidence="6 10" id="KW-0798">TonB box</keyword>
<evidence type="ECO:0000256" key="1">
    <source>
        <dbReference type="ARBA" id="ARBA00004571"/>
    </source>
</evidence>
<keyword evidence="9" id="KW-0998">Cell outer membrane</keyword>
<accession>A0ABT8R1H6</accession>
<dbReference type="InterPro" id="IPR037066">
    <property type="entry name" value="Plug_dom_sf"/>
</dbReference>
<name>A0ABT8R1H6_9BACT</name>
<evidence type="ECO:0000256" key="3">
    <source>
        <dbReference type="ARBA" id="ARBA00022452"/>
    </source>
</evidence>
<sequence length="768" mass="86347">MNSIYKSYTKLIRIAAIFLLLPQLINAQTIKGTVLDGSEPNTQIPLPGANVYWLGTTQGTITDSLGNFSLEQRDAASNLVISYVGFTGDTIQVNNTTQFYRISLAPQGSLNEVVVKSSPTYISRTETAKIETITTKELQKAACCNLSESFETNASVDVSYSDAVTGAKQVQMLGLDGTYVQINSENIPSIRGLSTTYGLSFVPGTWISAIDVGKGAGSVVNGYESIAGQINVELQKPETSDRLLLNTYINDMGRTELNLTLAHPFNKKWSTGLLLHGSRMGDELESKMDRNKDGFLDLPMSKQYNVVNRWKYNGERVQSQFGIKALYDSRKGGQMNYYQPEHQEMDTIPVDMDHGPGHEDMPNYYLQKKPYYGTSTETRRIEGFAKTALLFPETPYKGLGLILSGINHEQNSFFGYNTYNGKQQTVYANLIYQTIINNTNHGLKFGASYLLDSYNEQYRDSTFARTESVPGVFGEYTYTIPEKFTAVVGLRTDFHNMYGPIVTPRVHLKYNLTPQTTLRASAGSGFRVANPIAENTSVLISSRQLLVKGQLEPEKAWNYGVNLTHEFTILGKNGLLGVDLYRTDFINQIITDMDTDPRQIAFYNLDGKSYANSAQVELQYEPLKSLDVKMAYKYYDVKNTINGELLARQFVSRNRFFLNLGYATKFDKWKLDFTTQWHGAKRIPSTSANEEVYRRDSYSPAYLLFNAQVTRAFKKWDIYLGGENLGNFRQSNPIIAADQPFGPNFDASLIWGPVYGRMIYAGMRFKIK</sequence>
<evidence type="ECO:0000256" key="10">
    <source>
        <dbReference type="RuleBase" id="RU003357"/>
    </source>
</evidence>
<evidence type="ECO:0000256" key="8">
    <source>
        <dbReference type="ARBA" id="ARBA00023170"/>
    </source>
</evidence>
<comment type="subcellular location">
    <subcellularLocation>
        <location evidence="1">Cell outer membrane</location>
        <topology evidence="1">Multi-pass membrane protein</topology>
    </subcellularLocation>
</comment>
<feature type="domain" description="TonB-dependent receptor-like beta-barrel" evidence="11">
    <location>
        <begin position="308"/>
        <end position="725"/>
    </location>
</feature>
<dbReference type="InterPro" id="IPR039426">
    <property type="entry name" value="TonB-dep_rcpt-like"/>
</dbReference>
<evidence type="ECO:0000313" key="13">
    <source>
        <dbReference type="EMBL" id="MDO1445937.1"/>
    </source>
</evidence>
<dbReference type="SUPFAM" id="SSF49464">
    <property type="entry name" value="Carboxypeptidase regulatory domain-like"/>
    <property type="match status" value="1"/>
</dbReference>
<keyword evidence="3" id="KW-1134">Transmembrane beta strand</keyword>
<organism evidence="13 14">
    <name type="scientific">Rhodocytophaga aerolata</name>
    <dbReference type="NCBI Taxonomy" id="455078"/>
    <lineage>
        <taxon>Bacteria</taxon>
        <taxon>Pseudomonadati</taxon>
        <taxon>Bacteroidota</taxon>
        <taxon>Cytophagia</taxon>
        <taxon>Cytophagales</taxon>
        <taxon>Rhodocytophagaceae</taxon>
        <taxon>Rhodocytophaga</taxon>
    </lineage>
</organism>
<dbReference type="InterPro" id="IPR012910">
    <property type="entry name" value="Plug_dom"/>
</dbReference>
<dbReference type="PANTHER" id="PTHR30069:SF29">
    <property type="entry name" value="HEMOGLOBIN AND HEMOGLOBIN-HAPTOGLOBIN-BINDING PROTEIN 1-RELATED"/>
    <property type="match status" value="1"/>
</dbReference>
<dbReference type="Pfam" id="PF07715">
    <property type="entry name" value="Plug"/>
    <property type="match status" value="1"/>
</dbReference>
<keyword evidence="14" id="KW-1185">Reference proteome</keyword>
<evidence type="ECO:0000256" key="6">
    <source>
        <dbReference type="ARBA" id="ARBA00023077"/>
    </source>
</evidence>
<evidence type="ECO:0000313" key="14">
    <source>
        <dbReference type="Proteomes" id="UP001168528"/>
    </source>
</evidence>
<evidence type="ECO:0000259" key="11">
    <source>
        <dbReference type="Pfam" id="PF00593"/>
    </source>
</evidence>
<feature type="domain" description="TonB-dependent receptor plug" evidence="12">
    <location>
        <begin position="126"/>
        <end position="228"/>
    </location>
</feature>
<keyword evidence="4" id="KW-0812">Transmembrane</keyword>
<dbReference type="Proteomes" id="UP001168528">
    <property type="component" value="Unassembled WGS sequence"/>
</dbReference>
<protein>
    <submittedName>
        <fullName evidence="13">TonB-dependent receptor</fullName>
    </submittedName>
</protein>
<comment type="similarity">
    <text evidence="10">Belongs to the TonB-dependent receptor family.</text>
</comment>
<evidence type="ECO:0000259" key="12">
    <source>
        <dbReference type="Pfam" id="PF07715"/>
    </source>
</evidence>
<dbReference type="EMBL" id="JAUKPO010000002">
    <property type="protein sequence ID" value="MDO1445937.1"/>
    <property type="molecule type" value="Genomic_DNA"/>
</dbReference>
<evidence type="ECO:0000256" key="2">
    <source>
        <dbReference type="ARBA" id="ARBA00022448"/>
    </source>
</evidence>
<dbReference type="Gene3D" id="2.60.40.1120">
    <property type="entry name" value="Carboxypeptidase-like, regulatory domain"/>
    <property type="match status" value="1"/>
</dbReference>
<evidence type="ECO:0000256" key="9">
    <source>
        <dbReference type="ARBA" id="ARBA00023237"/>
    </source>
</evidence>
<dbReference type="InterPro" id="IPR036942">
    <property type="entry name" value="Beta-barrel_TonB_sf"/>
</dbReference>
<keyword evidence="8 13" id="KW-0675">Receptor</keyword>
<keyword evidence="2" id="KW-0813">Transport</keyword>
<dbReference type="Pfam" id="PF13715">
    <property type="entry name" value="CarbopepD_reg_2"/>
    <property type="match status" value="1"/>
</dbReference>